<evidence type="ECO:0000256" key="5">
    <source>
        <dbReference type="ARBA" id="ARBA00023004"/>
    </source>
</evidence>
<evidence type="ECO:0000256" key="3">
    <source>
        <dbReference type="ARBA" id="ARBA00022485"/>
    </source>
</evidence>
<comment type="caution">
    <text evidence="8">The sequence shown here is derived from an EMBL/GenBank/DDBJ whole genome shotgun (WGS) entry which is preliminary data.</text>
</comment>
<evidence type="ECO:0000256" key="4">
    <source>
        <dbReference type="ARBA" id="ARBA00022723"/>
    </source>
</evidence>
<dbReference type="GO" id="GO:0016625">
    <property type="term" value="F:oxidoreductase activity, acting on the aldehyde or oxo group of donors, iron-sulfur protein as acceptor"/>
    <property type="evidence" value="ECO:0007669"/>
    <property type="project" value="InterPro"/>
</dbReference>
<dbReference type="EMBL" id="MTEI01000022">
    <property type="protein sequence ID" value="OQW86129.1"/>
    <property type="molecule type" value="Genomic_DNA"/>
</dbReference>
<protein>
    <recommendedName>
        <fullName evidence="7">Aldehyde ferredoxin oxidoreductase N-terminal domain-containing protein</fullName>
    </recommendedName>
</protein>
<evidence type="ECO:0000256" key="6">
    <source>
        <dbReference type="ARBA" id="ARBA00023014"/>
    </source>
</evidence>
<evidence type="ECO:0000256" key="2">
    <source>
        <dbReference type="ARBA" id="ARBA00011032"/>
    </source>
</evidence>
<dbReference type="GO" id="GO:0009055">
    <property type="term" value="F:electron transfer activity"/>
    <property type="evidence" value="ECO:0007669"/>
    <property type="project" value="InterPro"/>
</dbReference>
<comment type="cofactor">
    <cofactor evidence="1">
        <name>[4Fe-4S] cluster</name>
        <dbReference type="ChEBI" id="CHEBI:49883"/>
    </cofactor>
</comment>
<dbReference type="InterPro" id="IPR036503">
    <property type="entry name" value="Ald_Fedxn_OxRdtase_N_sf"/>
</dbReference>
<dbReference type="InterPro" id="IPR051919">
    <property type="entry name" value="W-dependent_AOR"/>
</dbReference>
<dbReference type="PANTHER" id="PTHR30038">
    <property type="entry name" value="ALDEHYDE FERREDOXIN OXIDOREDUCTASE"/>
    <property type="match status" value="1"/>
</dbReference>
<dbReference type="InterPro" id="IPR013983">
    <property type="entry name" value="Ald_Fedxn_OxRdtase_N"/>
</dbReference>
<dbReference type="SUPFAM" id="SSF48310">
    <property type="entry name" value="Aldehyde ferredoxin oxidoreductase, C-terminal domains"/>
    <property type="match status" value="1"/>
</dbReference>
<comment type="similarity">
    <text evidence="2">Belongs to the AOR/FOR family.</text>
</comment>
<evidence type="ECO:0000313" key="9">
    <source>
        <dbReference type="Proteomes" id="UP000192505"/>
    </source>
</evidence>
<feature type="domain" description="Aldehyde ferredoxin oxidoreductase N-terminal" evidence="7">
    <location>
        <begin position="4"/>
        <end position="224"/>
    </location>
</feature>
<keyword evidence="3" id="KW-0004">4Fe-4S</keyword>
<accession>A0A1W9KPT7</accession>
<dbReference type="InterPro" id="IPR001203">
    <property type="entry name" value="OxRdtase_Ald_Fedxn_C"/>
</dbReference>
<organism evidence="8 9">
    <name type="scientific">Rhodoferax ferrireducens</name>
    <dbReference type="NCBI Taxonomy" id="192843"/>
    <lineage>
        <taxon>Bacteria</taxon>
        <taxon>Pseudomonadati</taxon>
        <taxon>Pseudomonadota</taxon>
        <taxon>Betaproteobacteria</taxon>
        <taxon>Burkholderiales</taxon>
        <taxon>Comamonadaceae</taxon>
        <taxon>Rhodoferax</taxon>
    </lineage>
</organism>
<evidence type="ECO:0000313" key="8">
    <source>
        <dbReference type="EMBL" id="OQW86129.1"/>
    </source>
</evidence>
<name>A0A1W9KPT7_9BURK</name>
<keyword evidence="5" id="KW-0408">Iron</keyword>
<proteinExistence type="inferred from homology"/>
<evidence type="ECO:0000256" key="1">
    <source>
        <dbReference type="ARBA" id="ARBA00001966"/>
    </source>
</evidence>
<dbReference type="Proteomes" id="UP000192505">
    <property type="component" value="Unassembled WGS sequence"/>
</dbReference>
<dbReference type="SMART" id="SM00790">
    <property type="entry name" value="AFOR_N"/>
    <property type="match status" value="1"/>
</dbReference>
<keyword evidence="4" id="KW-0479">Metal-binding</keyword>
<evidence type="ECO:0000259" key="7">
    <source>
        <dbReference type="SMART" id="SM00790"/>
    </source>
</evidence>
<dbReference type="AlphaFoldDB" id="A0A1W9KPT7"/>
<sequence length="678" mass="75485">MKTHKQNELRIDLSPLAFSVHDIAPDSGIYGPVDYGWRAYGEDREVLTFGEGMFATSPLNGSRRLVFCGHSPQWDGFYISSMGGAAYAFKHVGVNYVRITGRAAVPSVLLLNNVDGQVQVRLEPLPDFETIWQGHTAPNGSKLVGIFALQQALLERWGAEYPPKQVRSFVVGPVSQMTVEGAIVSNPVDKGVVTHVTDWCGRGGMGSHLFQQHNLVGCMFGGHHIEPDVPGAKDYDPYFVEHFGDRAIKVDRAMTAKYAMDPKTETGGTFGSNYHAMGDKILSFNYRSVYAPKAERLKQHQTFIVDHYLKQYNEETIATKSFKHCGEPCGVACKKMNGPYKKDYEPYHTLGPQVGVFDQRAAELLNDHADAMGFDAIQIGGMLAWIMECVADGLIEPEDFGFPPRSALRFDRFTAERADFDIVGDSMLNARYAVALIQAILFNPAAHLFRTGIRHAAHEMNRLHPQTLPGERAVFLSHGQAGCMVPNQYYVPGMASPMPIMGKYYVFYGANVLSPQELGGRNVERMVYELFNDNIGMCRFHRQWSESLTSVLAKEMLGLDVDFKEHHFELARQINALETSKSVPWETERMADMFANYIRWLAEDNTSVTKLADFVQHDPLHPETAPSVLGDAADLCPAQAKELARTFWQAIKQSQETTFAAGPDAIATARTPAQQRAL</sequence>
<dbReference type="Pfam" id="PF02730">
    <property type="entry name" value="AFOR_N"/>
    <property type="match status" value="1"/>
</dbReference>
<dbReference type="InterPro" id="IPR036021">
    <property type="entry name" value="Tungsten_al_ferr_oxy-like_C"/>
</dbReference>
<keyword evidence="6" id="KW-0411">Iron-sulfur</keyword>
<dbReference type="SUPFAM" id="SSF56228">
    <property type="entry name" value="Aldehyde ferredoxin oxidoreductase, N-terminal domain"/>
    <property type="match status" value="1"/>
</dbReference>
<dbReference type="Gene3D" id="1.10.569.10">
    <property type="entry name" value="Aldehyde Ferredoxin Oxidoreductase Protein, subunit A, domain 2"/>
    <property type="match status" value="1"/>
</dbReference>
<reference evidence="8 9" key="1">
    <citation type="submission" date="2017-01" db="EMBL/GenBank/DDBJ databases">
        <title>Novel large sulfur bacteria in the metagenomes of groundwater-fed chemosynthetic microbial mats in the Lake Huron basin.</title>
        <authorList>
            <person name="Sharrar A.M."/>
            <person name="Flood B.E."/>
            <person name="Bailey J.V."/>
            <person name="Jones D.S."/>
            <person name="Biddanda B."/>
            <person name="Ruberg S.A."/>
            <person name="Marcus D.N."/>
            <person name="Dick G.J."/>
        </authorList>
    </citation>
    <scope>NUCLEOTIDE SEQUENCE [LARGE SCALE GENOMIC DNA]</scope>
    <source>
        <strain evidence="8">A7</strain>
    </source>
</reference>
<dbReference type="PANTHER" id="PTHR30038:SF7">
    <property type="entry name" value="TUNGSTEN-CONTAINING GLYCERALDEHYDE-3-PHOSPHATE:FERREDOXIN OXIDOREDUCTASE"/>
    <property type="match status" value="1"/>
</dbReference>
<dbReference type="GO" id="GO:0051539">
    <property type="term" value="F:4 iron, 4 sulfur cluster binding"/>
    <property type="evidence" value="ECO:0007669"/>
    <property type="project" value="UniProtKB-KW"/>
</dbReference>
<dbReference type="Gene3D" id="3.60.9.10">
    <property type="entry name" value="Aldehyde ferredoxin oxidoreductase, N-terminal domain"/>
    <property type="match status" value="1"/>
</dbReference>
<dbReference type="InterPro" id="IPR013984">
    <property type="entry name" value="Ald_Fedxn_OxRdtase_dom2"/>
</dbReference>
<gene>
    <name evidence="8" type="ORF">BWK72_18820</name>
</gene>
<dbReference type="Pfam" id="PF01314">
    <property type="entry name" value="AFOR_C"/>
    <property type="match status" value="1"/>
</dbReference>
<dbReference type="GO" id="GO:0046872">
    <property type="term" value="F:metal ion binding"/>
    <property type="evidence" value="ECO:0007669"/>
    <property type="project" value="UniProtKB-KW"/>
</dbReference>